<keyword evidence="11" id="KW-0408">Iron</keyword>
<dbReference type="PANTHER" id="PTHR11472">
    <property type="entry name" value="DNA REPAIR DEAD HELICASE RAD3/XP-D SUBFAMILY MEMBER"/>
    <property type="match status" value="1"/>
</dbReference>
<dbReference type="InterPro" id="IPR045028">
    <property type="entry name" value="DinG/Rad3-like"/>
</dbReference>
<feature type="compositionally biased region" description="Polar residues" evidence="20">
    <location>
        <begin position="130"/>
        <end position="141"/>
    </location>
</feature>
<dbReference type="SMART" id="SM00491">
    <property type="entry name" value="HELICc2"/>
    <property type="match status" value="1"/>
</dbReference>
<proteinExistence type="inferred from homology"/>
<dbReference type="GO" id="GO:0016818">
    <property type="term" value="F:hydrolase activity, acting on acid anhydrides, in phosphorus-containing anhydrides"/>
    <property type="evidence" value="ECO:0007669"/>
    <property type="project" value="InterPro"/>
</dbReference>
<feature type="coiled-coil region" evidence="19">
    <location>
        <begin position="387"/>
        <end position="421"/>
    </location>
</feature>
<dbReference type="InterPro" id="IPR014013">
    <property type="entry name" value="Helic_SF1/SF2_ATP-bd_DinG/Rad3"/>
</dbReference>
<dbReference type="InterPro" id="IPR010614">
    <property type="entry name" value="RAD3-like_helicase_DEAD"/>
</dbReference>
<dbReference type="GO" id="GO:0043139">
    <property type="term" value="F:5'-3' DNA helicase activity"/>
    <property type="evidence" value="ECO:0007669"/>
    <property type="project" value="UniProtKB-EC"/>
</dbReference>
<evidence type="ECO:0000256" key="3">
    <source>
        <dbReference type="ARBA" id="ARBA00008792"/>
    </source>
</evidence>
<dbReference type="InterPro" id="IPR006555">
    <property type="entry name" value="ATP-dep_Helicase_C"/>
</dbReference>
<keyword evidence="14" id="KW-0413">Isomerase</keyword>
<evidence type="ECO:0000256" key="2">
    <source>
        <dbReference type="ARBA" id="ARBA00004123"/>
    </source>
</evidence>
<sequence length="912" mass="104231">MEKFVERKKDINYGRKRKSISLKQSQAPNYSELMMNGAKILLPEGLTPYSTQKLMIIKVLMALRQQTNALVESPTGSGKTLALLASVGAWLVDYKNKRRAAKLECPKHGMNLDKEEKPTVSPINKKNKMNETGESINTDANGTLVDGEESAIYLDESAMNDIAGEFNSNSDEMLDDSSYPMFGKESAEEVQEEKDANEGCTCPPVVRIYYCTRTHKQIAQVVKEYSRLPYAFTGMLKHTILASRNQTCVNPDIRKKPGDINKNCRDLLKEGKKNKGAGCEWREPLTKKYERAGTLRYDLEGKISKGWDIEEITEQLGQGRNKMCPYFATTRYLTMDADIIFCPFNYLLDPIIRTSSDVHPKNSVIILDEAHNIEDVCRDSASFQFNETELAISMADFKNKLARLEQEIKHYKEVAFSDEDETVSFLNSLDNSMVEMSDLLKWFYNIFCDLTHTALNGSGRSYPISMNLDWIKTLELFKMIQEPKFSQELKTYSKAFEIISGKGSEAQITTVELGQIMPAQSTVVCVEKILYFLYFYSKDENRSYYKSNLVIDTVRSKMDFQSQMMTQEHNISYLVNGCNVTLNLWCMLPAVSARDAFAKCRSVILASGTLHPIETFSTELGMDFKFQMEGDQLIDKDRIFATGLAFGPTNKTFKLTYREMENDIGIKLELARLVFDVCRVVPNGVLCFVASYRMLDDIMNQLQTSGLLMELNKFKDVFQEPKNAMDMQEVQEEYERSAQFPNKGKTGALMLAVFRGKVSEGIDFADDKARCVISIGIPFPNLKDEQVAQKRIFNDVNAKSMTLLSGSEWYSMQAFRALNQALGRCLRHRNDWGALILVDDRFQMPQPKISKWVRERMMRFVQYSTFRERLVQFVEKHSEQKVKMEGMENMEDIVAAGSKRKSLGMRKNPMFK</sequence>
<evidence type="ECO:0000256" key="18">
    <source>
        <dbReference type="ARBA" id="ARBA00082714"/>
    </source>
</evidence>
<organism evidence="22 23">
    <name type="scientific">Bursaphelenchus okinawaensis</name>
    <dbReference type="NCBI Taxonomy" id="465554"/>
    <lineage>
        <taxon>Eukaryota</taxon>
        <taxon>Metazoa</taxon>
        <taxon>Ecdysozoa</taxon>
        <taxon>Nematoda</taxon>
        <taxon>Chromadorea</taxon>
        <taxon>Rhabditida</taxon>
        <taxon>Tylenchina</taxon>
        <taxon>Tylenchomorpha</taxon>
        <taxon>Aphelenchoidea</taxon>
        <taxon>Aphelenchoididae</taxon>
        <taxon>Bursaphelenchus</taxon>
    </lineage>
</organism>
<keyword evidence="8" id="KW-0378">Hydrolase</keyword>
<evidence type="ECO:0000256" key="4">
    <source>
        <dbReference type="ARBA" id="ARBA00022485"/>
    </source>
</evidence>
<keyword evidence="9" id="KW-0347">Helicase</keyword>
<evidence type="ECO:0000256" key="1">
    <source>
        <dbReference type="ARBA" id="ARBA00001966"/>
    </source>
</evidence>
<keyword evidence="19" id="KW-0175">Coiled coil</keyword>
<feature type="domain" description="Helicase ATP-binding" evidence="21">
    <location>
        <begin position="38"/>
        <end position="415"/>
    </location>
</feature>
<keyword evidence="13" id="KW-0234">DNA repair</keyword>
<dbReference type="InterPro" id="IPR006554">
    <property type="entry name" value="Helicase-like_DEXD_c2"/>
</dbReference>
<dbReference type="InterPro" id="IPR002464">
    <property type="entry name" value="DNA/RNA_helicase_DEAH_CS"/>
</dbReference>
<dbReference type="OrthoDB" id="19182at2759"/>
<dbReference type="GO" id="GO:1990918">
    <property type="term" value="P:double-strand break repair involved in meiotic recombination"/>
    <property type="evidence" value="ECO:0007669"/>
    <property type="project" value="TreeGrafter"/>
</dbReference>
<evidence type="ECO:0000256" key="6">
    <source>
        <dbReference type="ARBA" id="ARBA00022741"/>
    </source>
</evidence>
<dbReference type="GO" id="GO:0046872">
    <property type="term" value="F:metal ion binding"/>
    <property type="evidence" value="ECO:0007669"/>
    <property type="project" value="UniProtKB-KW"/>
</dbReference>
<evidence type="ECO:0000256" key="19">
    <source>
        <dbReference type="SAM" id="Coils"/>
    </source>
</evidence>
<reference evidence="22" key="1">
    <citation type="submission" date="2020-09" db="EMBL/GenBank/DDBJ databases">
        <authorList>
            <person name="Kikuchi T."/>
        </authorList>
    </citation>
    <scope>NUCLEOTIDE SEQUENCE</scope>
    <source>
        <strain evidence="22">SH1</strain>
    </source>
</reference>
<comment type="catalytic activity">
    <reaction evidence="17">
        <text>ATP + H2O = ADP + phosphate + H(+)</text>
        <dbReference type="Rhea" id="RHEA:13065"/>
        <dbReference type="ChEBI" id="CHEBI:15377"/>
        <dbReference type="ChEBI" id="CHEBI:15378"/>
        <dbReference type="ChEBI" id="CHEBI:30616"/>
        <dbReference type="ChEBI" id="CHEBI:43474"/>
        <dbReference type="ChEBI" id="CHEBI:456216"/>
        <dbReference type="EC" id="5.6.2.3"/>
    </reaction>
</comment>
<keyword evidence="7" id="KW-0227">DNA damage</keyword>
<dbReference type="EMBL" id="CAJFCW020000003">
    <property type="protein sequence ID" value="CAG9102727.1"/>
    <property type="molecule type" value="Genomic_DNA"/>
</dbReference>
<evidence type="ECO:0000313" key="22">
    <source>
        <dbReference type="EMBL" id="CAD5214426.1"/>
    </source>
</evidence>
<dbReference type="PANTHER" id="PTHR11472:SF47">
    <property type="entry name" value="FANCONI ANEMIA GROUP J PROTEIN"/>
    <property type="match status" value="1"/>
</dbReference>
<dbReference type="GO" id="GO:0005634">
    <property type="term" value="C:nucleus"/>
    <property type="evidence" value="ECO:0007669"/>
    <property type="project" value="UniProtKB-SubCell"/>
</dbReference>
<dbReference type="GO" id="GO:0005524">
    <property type="term" value="F:ATP binding"/>
    <property type="evidence" value="ECO:0007669"/>
    <property type="project" value="UniProtKB-KW"/>
</dbReference>
<evidence type="ECO:0000256" key="12">
    <source>
        <dbReference type="ARBA" id="ARBA00023014"/>
    </source>
</evidence>
<dbReference type="Gene3D" id="3.40.50.300">
    <property type="entry name" value="P-loop containing nucleotide triphosphate hydrolases"/>
    <property type="match status" value="3"/>
</dbReference>
<keyword evidence="12" id="KW-0411">Iron-sulfur</keyword>
<protein>
    <recommendedName>
        <fullName evidence="16">DNA 5'-3' helicase</fullName>
        <ecNumber evidence="16">5.6.2.3</ecNumber>
    </recommendedName>
    <alternativeName>
        <fullName evidence="18">DNA 5'-3' helicase FANCJ</fullName>
    </alternativeName>
</protein>
<comment type="cofactor">
    <cofactor evidence="1">
        <name>[4Fe-4S] cluster</name>
        <dbReference type="ChEBI" id="CHEBI:49883"/>
    </cofactor>
</comment>
<dbReference type="GO" id="GO:0006289">
    <property type="term" value="P:nucleotide-excision repair"/>
    <property type="evidence" value="ECO:0007669"/>
    <property type="project" value="TreeGrafter"/>
</dbReference>
<dbReference type="Pfam" id="PF13307">
    <property type="entry name" value="Helicase_C_2"/>
    <property type="match status" value="1"/>
</dbReference>
<dbReference type="GO" id="GO:0051539">
    <property type="term" value="F:4 iron, 4 sulfur cluster binding"/>
    <property type="evidence" value="ECO:0007669"/>
    <property type="project" value="UniProtKB-KW"/>
</dbReference>
<evidence type="ECO:0000256" key="17">
    <source>
        <dbReference type="ARBA" id="ARBA00048954"/>
    </source>
</evidence>
<dbReference type="FunFam" id="3.40.50.300:FF:000731">
    <property type="entry name" value="Fanconi anemia group J protein homolog"/>
    <property type="match status" value="1"/>
</dbReference>
<dbReference type="AlphaFoldDB" id="A0A811KF95"/>
<dbReference type="EMBL" id="CAJFDH010000003">
    <property type="protein sequence ID" value="CAD5214426.1"/>
    <property type="molecule type" value="Genomic_DNA"/>
</dbReference>
<keyword evidence="4" id="KW-0004">4Fe-4S</keyword>
<dbReference type="Pfam" id="PF06733">
    <property type="entry name" value="DEAD_2"/>
    <property type="match status" value="1"/>
</dbReference>
<evidence type="ECO:0000256" key="16">
    <source>
        <dbReference type="ARBA" id="ARBA00044969"/>
    </source>
</evidence>
<dbReference type="EC" id="5.6.2.3" evidence="16"/>
<evidence type="ECO:0000313" key="23">
    <source>
        <dbReference type="Proteomes" id="UP000614601"/>
    </source>
</evidence>
<accession>A0A811KF95</accession>
<name>A0A811KF95_9BILA</name>
<comment type="subcellular location">
    <subcellularLocation>
        <location evidence="2">Nucleus</location>
    </subcellularLocation>
</comment>
<keyword evidence="10" id="KW-0067">ATP-binding</keyword>
<dbReference type="SMART" id="SM00488">
    <property type="entry name" value="DEXDc2"/>
    <property type="match status" value="1"/>
</dbReference>
<dbReference type="SUPFAM" id="SSF52540">
    <property type="entry name" value="P-loop containing nucleoside triphosphate hydrolases"/>
    <property type="match status" value="2"/>
</dbReference>
<dbReference type="Proteomes" id="UP000614601">
    <property type="component" value="Unassembled WGS sequence"/>
</dbReference>
<comment type="caution">
    <text evidence="22">The sequence shown here is derived from an EMBL/GenBank/DDBJ whole genome shotgun (WGS) entry which is preliminary data.</text>
</comment>
<evidence type="ECO:0000256" key="14">
    <source>
        <dbReference type="ARBA" id="ARBA00023235"/>
    </source>
</evidence>
<evidence type="ECO:0000259" key="21">
    <source>
        <dbReference type="PROSITE" id="PS51193"/>
    </source>
</evidence>
<evidence type="ECO:0000256" key="5">
    <source>
        <dbReference type="ARBA" id="ARBA00022723"/>
    </source>
</evidence>
<keyword evidence="23" id="KW-1185">Reference proteome</keyword>
<keyword evidence="6" id="KW-0547">Nucleotide-binding</keyword>
<comment type="similarity">
    <text evidence="3">Belongs to the DEAD box helicase family. DEAH subfamily.</text>
</comment>
<evidence type="ECO:0000256" key="20">
    <source>
        <dbReference type="SAM" id="MobiDB-lite"/>
    </source>
</evidence>
<evidence type="ECO:0000256" key="11">
    <source>
        <dbReference type="ARBA" id="ARBA00023004"/>
    </source>
</evidence>
<feature type="region of interest" description="Disordered" evidence="20">
    <location>
        <begin position="110"/>
        <end position="141"/>
    </location>
</feature>
<dbReference type="PROSITE" id="PS00690">
    <property type="entry name" value="DEAH_ATP_HELICASE"/>
    <property type="match status" value="1"/>
</dbReference>
<evidence type="ECO:0000256" key="15">
    <source>
        <dbReference type="ARBA" id="ARBA00023242"/>
    </source>
</evidence>
<keyword evidence="15" id="KW-0539">Nucleus</keyword>
<dbReference type="InterPro" id="IPR013020">
    <property type="entry name" value="Rad3/Chl1-like"/>
</dbReference>
<dbReference type="NCBIfam" id="TIGR00604">
    <property type="entry name" value="rad3"/>
    <property type="match status" value="1"/>
</dbReference>
<evidence type="ECO:0000256" key="8">
    <source>
        <dbReference type="ARBA" id="ARBA00022801"/>
    </source>
</evidence>
<keyword evidence="5" id="KW-0479">Metal-binding</keyword>
<gene>
    <name evidence="22" type="ORF">BOKJ2_LOCUS5587</name>
</gene>
<evidence type="ECO:0000256" key="13">
    <source>
        <dbReference type="ARBA" id="ARBA00023204"/>
    </source>
</evidence>
<dbReference type="GO" id="GO:0003677">
    <property type="term" value="F:DNA binding"/>
    <property type="evidence" value="ECO:0007669"/>
    <property type="project" value="InterPro"/>
</dbReference>
<dbReference type="Proteomes" id="UP000783686">
    <property type="component" value="Unassembled WGS sequence"/>
</dbReference>
<dbReference type="CDD" id="cd18788">
    <property type="entry name" value="SF2_C_XPD"/>
    <property type="match status" value="1"/>
</dbReference>
<evidence type="ECO:0000256" key="10">
    <source>
        <dbReference type="ARBA" id="ARBA00022840"/>
    </source>
</evidence>
<evidence type="ECO:0000256" key="9">
    <source>
        <dbReference type="ARBA" id="ARBA00022806"/>
    </source>
</evidence>
<dbReference type="InterPro" id="IPR027417">
    <property type="entry name" value="P-loop_NTPase"/>
</dbReference>
<dbReference type="PROSITE" id="PS51193">
    <property type="entry name" value="HELICASE_ATP_BIND_2"/>
    <property type="match status" value="1"/>
</dbReference>
<evidence type="ECO:0000256" key="7">
    <source>
        <dbReference type="ARBA" id="ARBA00022763"/>
    </source>
</evidence>